<dbReference type="SUPFAM" id="SSF51197">
    <property type="entry name" value="Clavaminate synthase-like"/>
    <property type="match status" value="1"/>
</dbReference>
<feature type="binding site" evidence="5">
    <location>
        <position position="304"/>
    </location>
    <ligand>
        <name>2-oxoglutarate</name>
        <dbReference type="ChEBI" id="CHEBI:16810"/>
    </ligand>
</feature>
<evidence type="ECO:0000256" key="6">
    <source>
        <dbReference type="PIRSR" id="PIRSR019543-2"/>
    </source>
</evidence>
<feature type="domain" description="TauD/TfdA-like" evidence="7">
    <location>
        <begin position="130"/>
        <end position="309"/>
    </location>
</feature>
<evidence type="ECO:0000259" key="7">
    <source>
        <dbReference type="Pfam" id="PF02668"/>
    </source>
</evidence>
<dbReference type="RefSeq" id="WP_221483499.1">
    <property type="nucleotide sequence ID" value="NZ_JACHMO010000001.1"/>
</dbReference>
<feature type="binding site" evidence="5">
    <location>
        <position position="209"/>
    </location>
    <ligand>
        <name>2-oxoglutarate</name>
        <dbReference type="ChEBI" id="CHEBI:16810"/>
    </ligand>
</feature>
<dbReference type="Proteomes" id="UP000552097">
    <property type="component" value="Unassembled WGS sequence"/>
</dbReference>
<dbReference type="InterPro" id="IPR042098">
    <property type="entry name" value="TauD-like_sf"/>
</dbReference>
<comment type="similarity">
    <text evidence="1">Belongs to the clavaminate synthase family.</text>
</comment>
<keyword evidence="4 6" id="KW-0408">Iron</keyword>
<dbReference type="GO" id="GO:0005506">
    <property type="term" value="F:iron ion binding"/>
    <property type="evidence" value="ECO:0007669"/>
    <property type="project" value="InterPro"/>
</dbReference>
<evidence type="ECO:0000256" key="1">
    <source>
        <dbReference type="ARBA" id="ARBA00008425"/>
    </source>
</evidence>
<name>A0A7W9M0T3_9PSEU</name>
<dbReference type="Gene3D" id="3.60.130.10">
    <property type="entry name" value="Clavaminate synthase-like"/>
    <property type="match status" value="1"/>
</dbReference>
<evidence type="ECO:0000256" key="4">
    <source>
        <dbReference type="ARBA" id="ARBA00023004"/>
    </source>
</evidence>
<protein>
    <submittedName>
        <fullName evidence="8">L-asparagine oxygenase</fullName>
        <ecNumber evidence="8">1.14.11.39</ecNumber>
    </submittedName>
</protein>
<gene>
    <name evidence="8" type="ORF">F4560_003028</name>
</gene>
<feature type="binding site" evidence="6">
    <location>
        <position position="290"/>
    </location>
    <ligand>
        <name>Fe cation</name>
        <dbReference type="ChEBI" id="CHEBI:24875"/>
    </ligand>
</feature>
<sequence>MTSARIDTDPNREAPTAQVDLTGAERTALGALAEQLSRTAPGGVDHPRWLVAARRLSCHLPVRLLEAIRQYRHDPGGDGLLTVGNLPIDEDAVPPTPDVPDSAETSATIPAATAMLLGLQLGEVIAYRDEKRGALVQNVVPVRSLAGSQSNGGSVELSLHTENAFHPHRPDYVGMLCLRGGREEVGTLVSAVRHALPLLDESDVAVLRTARFVTSAPPSFRAGHRTDPHPVLTGGTADPNVRVDFHATSALDEEAAGALERLRGAMVAEGTAMVLRPGEMAFMDNRVLVHGRGAFTPRYDGRDRWLHRIFVHLDNRRTSDSRIDSGPVLI</sequence>
<feature type="binding site" evidence="6">
    <location>
        <position position="162"/>
    </location>
    <ligand>
        <name>Fe cation</name>
        <dbReference type="ChEBI" id="CHEBI:24875"/>
    </ligand>
</feature>
<proteinExistence type="inferred from homology"/>
<evidence type="ECO:0000256" key="3">
    <source>
        <dbReference type="ARBA" id="ARBA00023002"/>
    </source>
</evidence>
<evidence type="ECO:0000256" key="2">
    <source>
        <dbReference type="ARBA" id="ARBA00022723"/>
    </source>
</evidence>
<feature type="binding site" evidence="5">
    <location>
        <position position="308"/>
    </location>
    <ligand>
        <name>2-oxoglutarate</name>
        <dbReference type="ChEBI" id="CHEBI:16810"/>
    </ligand>
</feature>
<dbReference type="InterPro" id="IPR014503">
    <property type="entry name" value="Clavaminate_syn-like"/>
</dbReference>
<evidence type="ECO:0000256" key="5">
    <source>
        <dbReference type="PIRSR" id="PIRSR019543-1"/>
    </source>
</evidence>
<evidence type="ECO:0000313" key="9">
    <source>
        <dbReference type="Proteomes" id="UP000552097"/>
    </source>
</evidence>
<comment type="caution">
    <text evidence="8">The sequence shown here is derived from an EMBL/GenBank/DDBJ whole genome shotgun (WGS) entry which is preliminary data.</text>
</comment>
<reference evidence="8 9" key="1">
    <citation type="submission" date="2020-08" db="EMBL/GenBank/DDBJ databases">
        <title>Sequencing the genomes of 1000 actinobacteria strains.</title>
        <authorList>
            <person name="Klenk H.-P."/>
        </authorList>
    </citation>
    <scope>NUCLEOTIDE SEQUENCE [LARGE SCALE GENOMIC DNA]</scope>
    <source>
        <strain evidence="8 9">DSM 45486</strain>
    </source>
</reference>
<dbReference type="PIRSF" id="PIRSF019543">
    <property type="entry name" value="Clavaminate_syn"/>
    <property type="match status" value="1"/>
</dbReference>
<dbReference type="EC" id="1.14.11.39" evidence="8"/>
<evidence type="ECO:0000313" key="8">
    <source>
        <dbReference type="EMBL" id="MBB5803260.1"/>
    </source>
</evidence>
<dbReference type="InterPro" id="IPR003819">
    <property type="entry name" value="TauD/TfdA-like"/>
</dbReference>
<feature type="binding site" evidence="6">
    <location>
        <position position="160"/>
    </location>
    <ligand>
        <name>Fe cation</name>
        <dbReference type="ChEBI" id="CHEBI:24875"/>
    </ligand>
</feature>
<keyword evidence="9" id="KW-1185">Reference proteome</keyword>
<keyword evidence="3 8" id="KW-0560">Oxidoreductase</keyword>
<keyword evidence="2 6" id="KW-0479">Metal-binding</keyword>
<accession>A0A7W9M0T3</accession>
<dbReference type="AlphaFoldDB" id="A0A7W9M0T3"/>
<dbReference type="EMBL" id="JACHMO010000001">
    <property type="protein sequence ID" value="MBB5803260.1"/>
    <property type="molecule type" value="Genomic_DNA"/>
</dbReference>
<organism evidence="8 9">
    <name type="scientific">Saccharothrix ecbatanensis</name>
    <dbReference type="NCBI Taxonomy" id="1105145"/>
    <lineage>
        <taxon>Bacteria</taxon>
        <taxon>Bacillati</taxon>
        <taxon>Actinomycetota</taxon>
        <taxon>Actinomycetes</taxon>
        <taxon>Pseudonocardiales</taxon>
        <taxon>Pseudonocardiaceae</taxon>
        <taxon>Saccharothrix</taxon>
    </lineage>
</organism>
<dbReference type="Pfam" id="PF02668">
    <property type="entry name" value="TauD"/>
    <property type="match status" value="1"/>
</dbReference>
<dbReference type="GO" id="GO:0016491">
    <property type="term" value="F:oxidoreductase activity"/>
    <property type="evidence" value="ECO:0007669"/>
    <property type="project" value="UniProtKB-KW"/>
</dbReference>